<evidence type="ECO:0000256" key="1">
    <source>
        <dbReference type="SAM" id="Phobius"/>
    </source>
</evidence>
<dbReference type="OrthoDB" id="8232231at2"/>
<dbReference type="Proteomes" id="UP000276232">
    <property type="component" value="Unassembled WGS sequence"/>
</dbReference>
<keyword evidence="1" id="KW-1133">Transmembrane helix</keyword>
<feature type="transmembrane region" description="Helical" evidence="1">
    <location>
        <begin position="95"/>
        <end position="115"/>
    </location>
</feature>
<proteinExistence type="predicted"/>
<name>A0A3N1GAC7_9ACTN</name>
<dbReference type="InParanoid" id="A0A3N1GAC7"/>
<keyword evidence="1" id="KW-0472">Membrane</keyword>
<accession>A0A3N1GAC7</accession>
<evidence type="ECO:0000313" key="2">
    <source>
        <dbReference type="EMBL" id="ROP27186.1"/>
    </source>
</evidence>
<feature type="transmembrane region" description="Helical" evidence="1">
    <location>
        <begin position="40"/>
        <end position="58"/>
    </location>
</feature>
<dbReference type="Pfam" id="PF10067">
    <property type="entry name" value="DUF2306"/>
    <property type="match status" value="1"/>
</dbReference>
<organism evidence="2 3">
    <name type="scientific">Pseudokineococcus lusitanus</name>
    <dbReference type="NCBI Taxonomy" id="763993"/>
    <lineage>
        <taxon>Bacteria</taxon>
        <taxon>Bacillati</taxon>
        <taxon>Actinomycetota</taxon>
        <taxon>Actinomycetes</taxon>
        <taxon>Kineosporiales</taxon>
        <taxon>Kineosporiaceae</taxon>
        <taxon>Pseudokineococcus</taxon>
    </lineage>
</organism>
<comment type="caution">
    <text evidence="2">The sequence shown here is derived from an EMBL/GenBank/DDBJ whole genome shotgun (WGS) entry which is preliminary data.</text>
</comment>
<keyword evidence="1" id="KW-0812">Transmembrane</keyword>
<gene>
    <name evidence="2" type="ORF">EDC03_2710</name>
</gene>
<dbReference type="EMBL" id="RJKN01000007">
    <property type="protein sequence ID" value="ROP27186.1"/>
    <property type="molecule type" value="Genomic_DNA"/>
</dbReference>
<evidence type="ECO:0000313" key="3">
    <source>
        <dbReference type="Proteomes" id="UP000276232"/>
    </source>
</evidence>
<dbReference type="AlphaFoldDB" id="A0A3N1GAC7"/>
<keyword evidence="3" id="KW-1185">Reference proteome</keyword>
<sequence length="153" mass="16062">MDVHTALLVPHVAAGTLGLALGPLAMVLPKRARHAVVGRLFVGVTVVMTTTALALALMSLPGNAHLAVIATATLAACVAGLVVRRRHRPGWLRPHVVLMLSSYLSFTTAFLLTVWDSPLAWVLPTVVGSPLIALTVRRLPAGAPRRRPAPAVA</sequence>
<reference evidence="2 3" key="1">
    <citation type="journal article" date="2015" name="Stand. Genomic Sci.">
        <title>Genomic Encyclopedia of Bacterial and Archaeal Type Strains, Phase III: the genomes of soil and plant-associated and newly described type strains.</title>
        <authorList>
            <person name="Whitman W.B."/>
            <person name="Woyke T."/>
            <person name="Klenk H.P."/>
            <person name="Zhou Y."/>
            <person name="Lilburn T.G."/>
            <person name="Beck B.J."/>
            <person name="De Vos P."/>
            <person name="Vandamme P."/>
            <person name="Eisen J.A."/>
            <person name="Garrity G."/>
            <person name="Hugenholtz P."/>
            <person name="Kyrpides N.C."/>
        </authorList>
    </citation>
    <scope>NUCLEOTIDE SEQUENCE [LARGE SCALE GENOMIC DNA]</scope>
    <source>
        <strain evidence="2 3">CECT 7306</strain>
    </source>
</reference>
<dbReference type="InterPro" id="IPR018750">
    <property type="entry name" value="DUF2306_membrane"/>
</dbReference>
<dbReference type="RefSeq" id="WP_123380782.1">
    <property type="nucleotide sequence ID" value="NZ_RJKN01000007.1"/>
</dbReference>
<feature type="transmembrane region" description="Helical" evidence="1">
    <location>
        <begin position="6"/>
        <end position="28"/>
    </location>
</feature>
<feature type="transmembrane region" description="Helical" evidence="1">
    <location>
        <begin position="64"/>
        <end position="83"/>
    </location>
</feature>
<protein>
    <submittedName>
        <fullName evidence="2">Putative membrane protein DUF2306</fullName>
    </submittedName>
</protein>
<feature type="transmembrane region" description="Helical" evidence="1">
    <location>
        <begin position="121"/>
        <end position="139"/>
    </location>
</feature>